<keyword evidence="3" id="KW-0804">Transcription</keyword>
<dbReference type="GO" id="GO:0043200">
    <property type="term" value="P:response to amino acid"/>
    <property type="evidence" value="ECO:0007669"/>
    <property type="project" value="TreeGrafter"/>
</dbReference>
<comment type="caution">
    <text evidence="5">The sequence shown here is derived from an EMBL/GenBank/DDBJ whole genome shotgun (WGS) entry which is preliminary data.</text>
</comment>
<dbReference type="AlphaFoldDB" id="A0A6A7Y8N7"/>
<dbReference type="InterPro" id="IPR011991">
    <property type="entry name" value="ArsR-like_HTH"/>
</dbReference>
<name>A0A6A7Y8N7_9HYPH</name>
<reference evidence="5 6" key="1">
    <citation type="submission" date="2019-09" db="EMBL/GenBank/DDBJ databases">
        <title>Segnochrobactrum spirostomi gen. nov., sp. nov., isolated from the ciliate Spirostomum cf. yagiui and description of a novel family, Segnochrobactraceae fam. nov. within the order Rhizobiales of the class Alphaproteobacteria.</title>
        <authorList>
            <person name="Akter S."/>
            <person name="Shazib S.U.A."/>
            <person name="Shin M.K."/>
        </authorList>
    </citation>
    <scope>NUCLEOTIDE SEQUENCE [LARGE SCALE GENOMIC DNA]</scope>
    <source>
        <strain evidence="5 6">Sp-1</strain>
    </source>
</reference>
<evidence type="ECO:0000259" key="4">
    <source>
        <dbReference type="PROSITE" id="PS50956"/>
    </source>
</evidence>
<proteinExistence type="predicted"/>
<evidence type="ECO:0000256" key="2">
    <source>
        <dbReference type="ARBA" id="ARBA00023125"/>
    </source>
</evidence>
<dbReference type="Pfam" id="PF13412">
    <property type="entry name" value="HTH_24"/>
    <property type="match status" value="1"/>
</dbReference>
<dbReference type="InterPro" id="IPR019887">
    <property type="entry name" value="Tscrpt_reg_AsnC/Lrp_C"/>
</dbReference>
<dbReference type="EMBL" id="VWNA01000001">
    <property type="protein sequence ID" value="MQT14341.1"/>
    <property type="molecule type" value="Genomic_DNA"/>
</dbReference>
<feature type="domain" description="HTH asnC-type" evidence="4">
    <location>
        <begin position="7"/>
        <end position="70"/>
    </location>
</feature>
<protein>
    <submittedName>
        <fullName evidence="5">Lrp/AsnC family transcriptional regulator</fullName>
    </submittedName>
</protein>
<dbReference type="InterPro" id="IPR000485">
    <property type="entry name" value="AsnC-type_HTH_dom"/>
</dbReference>
<evidence type="ECO:0000256" key="3">
    <source>
        <dbReference type="ARBA" id="ARBA00023163"/>
    </source>
</evidence>
<dbReference type="SMART" id="SM00344">
    <property type="entry name" value="HTH_ASNC"/>
    <property type="match status" value="1"/>
</dbReference>
<dbReference type="PROSITE" id="PS50956">
    <property type="entry name" value="HTH_ASNC_2"/>
    <property type="match status" value="1"/>
</dbReference>
<dbReference type="Gene3D" id="3.30.70.920">
    <property type="match status" value="1"/>
</dbReference>
<dbReference type="GO" id="GO:0005829">
    <property type="term" value="C:cytosol"/>
    <property type="evidence" value="ECO:0007669"/>
    <property type="project" value="TreeGrafter"/>
</dbReference>
<dbReference type="InterPro" id="IPR036388">
    <property type="entry name" value="WH-like_DNA-bd_sf"/>
</dbReference>
<dbReference type="Pfam" id="PF01037">
    <property type="entry name" value="AsnC_trans_reg"/>
    <property type="match status" value="1"/>
</dbReference>
<dbReference type="RefSeq" id="WP_153484882.1">
    <property type="nucleotide sequence ID" value="NZ_VWNA01000001.1"/>
</dbReference>
<dbReference type="SUPFAM" id="SSF54909">
    <property type="entry name" value="Dimeric alpha+beta barrel"/>
    <property type="match status" value="1"/>
</dbReference>
<evidence type="ECO:0000313" key="6">
    <source>
        <dbReference type="Proteomes" id="UP000332515"/>
    </source>
</evidence>
<keyword evidence="2" id="KW-0238">DNA-binding</keyword>
<evidence type="ECO:0000256" key="1">
    <source>
        <dbReference type="ARBA" id="ARBA00023015"/>
    </source>
</evidence>
<dbReference type="GO" id="GO:0006355">
    <property type="term" value="P:regulation of DNA-templated transcription"/>
    <property type="evidence" value="ECO:0007669"/>
    <property type="project" value="UniProtKB-ARBA"/>
</dbReference>
<dbReference type="CDD" id="cd00090">
    <property type="entry name" value="HTH_ARSR"/>
    <property type="match status" value="1"/>
</dbReference>
<dbReference type="InterPro" id="IPR036390">
    <property type="entry name" value="WH_DNA-bd_sf"/>
</dbReference>
<dbReference type="InterPro" id="IPR011008">
    <property type="entry name" value="Dimeric_a/b-barrel"/>
</dbReference>
<dbReference type="SUPFAM" id="SSF46785">
    <property type="entry name" value="Winged helix' DNA-binding domain"/>
    <property type="match status" value="1"/>
</dbReference>
<evidence type="ECO:0000313" key="5">
    <source>
        <dbReference type="EMBL" id="MQT14341.1"/>
    </source>
</evidence>
<gene>
    <name evidence="5" type="ORF">F0357_17145</name>
</gene>
<dbReference type="GO" id="GO:0043565">
    <property type="term" value="F:sequence-specific DNA binding"/>
    <property type="evidence" value="ECO:0007669"/>
    <property type="project" value="InterPro"/>
</dbReference>
<accession>A0A6A7Y8N7</accession>
<dbReference type="PANTHER" id="PTHR30154">
    <property type="entry name" value="LEUCINE-RESPONSIVE REGULATORY PROTEIN"/>
    <property type="match status" value="1"/>
</dbReference>
<dbReference type="PANTHER" id="PTHR30154:SF53">
    <property type="entry name" value="HTH-TYPE TRANSCRIPTIONAL REGULATOR LRPC"/>
    <property type="match status" value="1"/>
</dbReference>
<dbReference type="Proteomes" id="UP000332515">
    <property type="component" value="Unassembled WGS sequence"/>
</dbReference>
<dbReference type="PROSITE" id="PS00519">
    <property type="entry name" value="HTH_ASNC_1"/>
    <property type="match status" value="1"/>
</dbReference>
<dbReference type="InterPro" id="IPR019888">
    <property type="entry name" value="Tscrpt_reg_AsnC-like"/>
</dbReference>
<dbReference type="InterPro" id="IPR019885">
    <property type="entry name" value="Tscrpt_reg_HTH_AsnC-type_CS"/>
</dbReference>
<keyword evidence="6" id="KW-1185">Reference proteome</keyword>
<dbReference type="PRINTS" id="PR00033">
    <property type="entry name" value="HTHASNC"/>
</dbReference>
<dbReference type="Gene3D" id="1.10.10.10">
    <property type="entry name" value="Winged helix-like DNA-binding domain superfamily/Winged helix DNA-binding domain"/>
    <property type="match status" value="1"/>
</dbReference>
<organism evidence="5 6">
    <name type="scientific">Segnochrobactrum spirostomi</name>
    <dbReference type="NCBI Taxonomy" id="2608987"/>
    <lineage>
        <taxon>Bacteria</taxon>
        <taxon>Pseudomonadati</taxon>
        <taxon>Pseudomonadota</taxon>
        <taxon>Alphaproteobacteria</taxon>
        <taxon>Hyphomicrobiales</taxon>
        <taxon>Segnochrobactraceae</taxon>
        <taxon>Segnochrobactrum</taxon>
    </lineage>
</organism>
<sequence>MGRPIDDDKDRALIGLLTANGRMPVAEIAAKLGVSRATAQARLTRLERDGIIKGYTIVLGDAAESPTDLTAIVLVELDVRKQPAVVAELRTSPEIVSCHSMSGQFDLMINVRAATARRLDETLDWIAAIDGVRRTMSSILLARKFER</sequence>
<keyword evidence="1" id="KW-0805">Transcription regulation</keyword>